<evidence type="ECO:0000313" key="1">
    <source>
        <dbReference type="EMBL" id="KRY93844.1"/>
    </source>
</evidence>
<keyword evidence="2" id="KW-1185">Reference proteome</keyword>
<protein>
    <submittedName>
        <fullName evidence="1">Uncharacterized protein</fullName>
    </submittedName>
</protein>
<dbReference type="AlphaFoldDB" id="A0A0V1G6C5"/>
<reference evidence="1 2" key="1">
    <citation type="submission" date="2015-01" db="EMBL/GenBank/DDBJ databases">
        <title>Evolution of Trichinella species and genotypes.</title>
        <authorList>
            <person name="Korhonen P.K."/>
            <person name="Edoardo P."/>
            <person name="Giuseppe L.R."/>
            <person name="Gasser R.B."/>
        </authorList>
    </citation>
    <scope>NUCLEOTIDE SEQUENCE [LARGE SCALE GENOMIC DNA]</scope>
    <source>
        <strain evidence="1">ISS470</strain>
    </source>
</reference>
<evidence type="ECO:0000313" key="2">
    <source>
        <dbReference type="Proteomes" id="UP000054995"/>
    </source>
</evidence>
<comment type="caution">
    <text evidence="1">The sequence shown here is derived from an EMBL/GenBank/DDBJ whole genome shotgun (WGS) entry which is preliminary data.</text>
</comment>
<name>A0A0V1G6C5_TRIPS</name>
<organism evidence="1 2">
    <name type="scientific">Trichinella pseudospiralis</name>
    <name type="common">Parasitic roundworm</name>
    <dbReference type="NCBI Taxonomy" id="6337"/>
    <lineage>
        <taxon>Eukaryota</taxon>
        <taxon>Metazoa</taxon>
        <taxon>Ecdysozoa</taxon>
        <taxon>Nematoda</taxon>
        <taxon>Enoplea</taxon>
        <taxon>Dorylaimia</taxon>
        <taxon>Trichinellida</taxon>
        <taxon>Trichinellidae</taxon>
        <taxon>Trichinella</taxon>
    </lineage>
</organism>
<dbReference type="Proteomes" id="UP000054995">
    <property type="component" value="Unassembled WGS sequence"/>
</dbReference>
<sequence>MQQFLKYLLSLLVYTKRRFIPVINFRLNSATPRSAYSLTFSFQTILRALSCAQCSQLTETNFQKQFTRSLQH</sequence>
<accession>A0A0V1G6C5</accession>
<proteinExistence type="predicted"/>
<dbReference type="EMBL" id="JYDT01000001">
    <property type="protein sequence ID" value="KRY93844.1"/>
    <property type="molecule type" value="Genomic_DNA"/>
</dbReference>
<gene>
    <name evidence="1" type="ORF">T4D_11031</name>
</gene>